<evidence type="ECO:0000256" key="1">
    <source>
        <dbReference type="ARBA" id="ARBA00004613"/>
    </source>
</evidence>
<dbReference type="Proteomes" id="UP000249842">
    <property type="component" value="Unassembled WGS sequence"/>
</dbReference>
<dbReference type="AlphaFoldDB" id="A0A328B092"/>
<evidence type="ECO:0000259" key="4">
    <source>
        <dbReference type="Pfam" id="PF03629"/>
    </source>
</evidence>
<dbReference type="InterPro" id="IPR005181">
    <property type="entry name" value="SASA"/>
</dbReference>
<evidence type="ECO:0000313" key="6">
    <source>
        <dbReference type="Proteomes" id="UP000249842"/>
    </source>
</evidence>
<dbReference type="RefSeq" id="WP_111457876.1">
    <property type="nucleotide sequence ID" value="NZ_QFYP01000001.1"/>
</dbReference>
<protein>
    <recommendedName>
        <fullName evidence="4">Sialate O-acetylesterase domain-containing protein</fullName>
    </recommendedName>
</protein>
<dbReference type="Gene3D" id="2.150.10.10">
    <property type="entry name" value="Serralysin-like metalloprotease, C-terminal"/>
    <property type="match status" value="2"/>
</dbReference>
<evidence type="ECO:0000256" key="2">
    <source>
        <dbReference type="ARBA" id="ARBA00022525"/>
    </source>
</evidence>
<evidence type="ECO:0000313" key="5">
    <source>
        <dbReference type="EMBL" id="RAK60583.1"/>
    </source>
</evidence>
<comment type="caution">
    <text evidence="5">The sequence shown here is derived from an EMBL/GenBank/DDBJ whole genome shotgun (WGS) entry which is preliminary data.</text>
</comment>
<dbReference type="Pfam" id="PF00353">
    <property type="entry name" value="HemolysinCabind"/>
    <property type="match status" value="3"/>
</dbReference>
<reference evidence="6" key="1">
    <citation type="submission" date="2018-05" db="EMBL/GenBank/DDBJ databases">
        <authorList>
            <person name="Li X."/>
        </authorList>
    </citation>
    <scope>NUCLEOTIDE SEQUENCE [LARGE SCALE GENOMIC DNA]</scope>
    <source>
        <strain evidence="6">HKS-05</strain>
    </source>
</reference>
<dbReference type="InterPro" id="IPR036514">
    <property type="entry name" value="SGNH_hydro_sf"/>
</dbReference>
<gene>
    <name evidence="5" type="ORF">DJ021_12595</name>
</gene>
<name>A0A328B092_9CAUL</name>
<dbReference type="InterPro" id="IPR011049">
    <property type="entry name" value="Serralysin-like_metalloprot_C"/>
</dbReference>
<dbReference type="InterPro" id="IPR050557">
    <property type="entry name" value="RTX_toxin/Mannuronan_C5-epim"/>
</dbReference>
<keyword evidence="6" id="KW-1185">Reference proteome</keyword>
<dbReference type="PANTHER" id="PTHR38340">
    <property type="entry name" value="S-LAYER PROTEIN"/>
    <property type="match status" value="1"/>
</dbReference>
<dbReference type="InterPro" id="IPR018511">
    <property type="entry name" value="Hemolysin-typ_Ca-bd_CS"/>
</dbReference>
<dbReference type="PROSITE" id="PS00330">
    <property type="entry name" value="HEMOLYSIN_CALCIUM"/>
    <property type="match status" value="1"/>
</dbReference>
<dbReference type="EMBL" id="QFYP01000001">
    <property type="protein sequence ID" value="RAK60583.1"/>
    <property type="molecule type" value="Genomic_DNA"/>
</dbReference>
<dbReference type="GO" id="GO:0005509">
    <property type="term" value="F:calcium ion binding"/>
    <property type="evidence" value="ECO:0007669"/>
    <property type="project" value="InterPro"/>
</dbReference>
<feature type="domain" description="Sialate O-acetylesterase" evidence="4">
    <location>
        <begin position="5"/>
        <end position="235"/>
    </location>
</feature>
<dbReference type="SUPFAM" id="SSF51120">
    <property type="entry name" value="beta-Roll"/>
    <property type="match status" value="2"/>
</dbReference>
<dbReference type="Pfam" id="PF03629">
    <property type="entry name" value="SASA"/>
    <property type="match status" value="1"/>
</dbReference>
<proteinExistence type="predicted"/>
<keyword evidence="3" id="KW-0378">Hydrolase</keyword>
<dbReference type="PRINTS" id="PR00313">
    <property type="entry name" value="CABNDNGRPT"/>
</dbReference>
<evidence type="ECO:0000256" key="3">
    <source>
        <dbReference type="ARBA" id="ARBA00022801"/>
    </source>
</evidence>
<accession>A0A328B092</accession>
<dbReference type="Gene3D" id="3.40.50.1110">
    <property type="entry name" value="SGNH hydrolase"/>
    <property type="match status" value="1"/>
</dbReference>
<dbReference type="PANTHER" id="PTHR38340:SF1">
    <property type="entry name" value="S-LAYER PROTEIN"/>
    <property type="match status" value="1"/>
</dbReference>
<dbReference type="InterPro" id="IPR001343">
    <property type="entry name" value="Hemolysn_Ca-bd"/>
</dbReference>
<dbReference type="GO" id="GO:0016788">
    <property type="term" value="F:hydrolase activity, acting on ester bonds"/>
    <property type="evidence" value="ECO:0007669"/>
    <property type="project" value="UniProtKB-ARBA"/>
</dbReference>
<keyword evidence="2" id="KW-0964">Secreted</keyword>
<dbReference type="GO" id="GO:0005576">
    <property type="term" value="C:extracellular region"/>
    <property type="evidence" value="ECO:0007669"/>
    <property type="project" value="UniProtKB-SubCell"/>
</dbReference>
<organism evidence="5 6">
    <name type="scientific">Phenylobacterium hankyongense</name>
    <dbReference type="NCBI Taxonomy" id="1813876"/>
    <lineage>
        <taxon>Bacteria</taxon>
        <taxon>Pseudomonadati</taxon>
        <taxon>Pseudomonadota</taxon>
        <taxon>Alphaproteobacteria</taxon>
        <taxon>Caulobacterales</taxon>
        <taxon>Caulobacteraceae</taxon>
        <taxon>Phenylobacterium</taxon>
    </lineage>
</organism>
<dbReference type="SUPFAM" id="SSF52266">
    <property type="entry name" value="SGNH hydrolase"/>
    <property type="match status" value="1"/>
</dbReference>
<dbReference type="OrthoDB" id="480426at2"/>
<sequence>MAFVVFAGQSNMGGLYMDASTLPAAWAASPLTQIWDSQSKSWVEMQPGANTGYSGQPYTWGPEVQFAIDFRAAFPNEVLHIVKEVDGGTPLNQDPAAWHYDWSPNSQDELFARTASLISDASASLGGAHPTAVFWGQGEEDANTAQAAQAYGDNLTAFFSAVRAQWMADPTGKIGYFQIGATPAHAAEVRAAEVRVDQADPNAASFDTAGYPLQGDNLHYAAGGYTAAGDNFFQLYNAWRAADPGVAGGGASGGAHGGGQTLIAGQGGDTLNGGSGDDTMGGGAAGPNYLWGQDGNDSIYGGAAFDNINGNKGDDTIDGGSGGDDWLVGGQGNDLITAHASGNILYGNIGNDTLNGGSGAEIIRGGQGDDVISGGAGNDWLSGDRGNDTITGGAGADIFHSFAGAGLDRVTDFNQAEGDRVQLDAGFAYTVSQVGADTVVDMGNGDQLVLVGVQLSALPQGWLFQA</sequence>
<comment type="subcellular location">
    <subcellularLocation>
        <location evidence="1">Secreted</location>
    </subcellularLocation>
</comment>